<dbReference type="Gene3D" id="1.10.10.60">
    <property type="entry name" value="Homeodomain-like"/>
    <property type="match status" value="1"/>
</dbReference>
<dbReference type="SUPFAM" id="SSF48498">
    <property type="entry name" value="Tetracyclin repressor-like, C-terminal domain"/>
    <property type="match status" value="1"/>
</dbReference>
<dbReference type="Gene3D" id="1.10.357.10">
    <property type="entry name" value="Tetracycline Repressor, domain 2"/>
    <property type="match status" value="1"/>
</dbReference>
<dbReference type="GO" id="GO:0003700">
    <property type="term" value="F:DNA-binding transcription factor activity"/>
    <property type="evidence" value="ECO:0007669"/>
    <property type="project" value="TreeGrafter"/>
</dbReference>
<dbReference type="EMBL" id="RBDX01000010">
    <property type="protein sequence ID" value="RKN08724.1"/>
    <property type="molecule type" value="Genomic_DNA"/>
</dbReference>
<dbReference type="InterPro" id="IPR009057">
    <property type="entry name" value="Homeodomain-like_sf"/>
</dbReference>
<dbReference type="AlphaFoldDB" id="A0A3A9WH15"/>
<protein>
    <submittedName>
        <fullName evidence="7">TetR/AcrR family transcriptional regulator</fullName>
    </submittedName>
</protein>
<evidence type="ECO:0000313" key="8">
    <source>
        <dbReference type="EMBL" id="RKN21882.1"/>
    </source>
</evidence>
<dbReference type="GO" id="GO:0000976">
    <property type="term" value="F:transcription cis-regulatory region binding"/>
    <property type="evidence" value="ECO:0007669"/>
    <property type="project" value="TreeGrafter"/>
</dbReference>
<accession>A0A3A9WH15</accession>
<dbReference type="InterPro" id="IPR003012">
    <property type="entry name" value="Tet_transcr_reg_TetR"/>
</dbReference>
<evidence type="ECO:0000256" key="2">
    <source>
        <dbReference type="ARBA" id="ARBA00023015"/>
    </source>
</evidence>
<dbReference type="InterPro" id="IPR004111">
    <property type="entry name" value="Repressor_TetR_C"/>
</dbReference>
<reference evidence="9 10" key="1">
    <citation type="submission" date="2018-09" db="EMBL/GenBank/DDBJ databases">
        <title>Streptomyces sp. nov. DS1-2, an endophytic actinomycete isolated from roots of Dendrobium scabrilingue.</title>
        <authorList>
            <person name="Kuncharoen N."/>
            <person name="Kudo T."/>
            <person name="Ohkuma M."/>
            <person name="Yuki M."/>
            <person name="Tanasupawat S."/>
        </authorList>
    </citation>
    <scope>NUCLEOTIDE SEQUENCE [LARGE SCALE GENOMIC DNA]</scope>
    <source>
        <strain evidence="7 10">AZ1-7</strain>
        <strain evidence="8 9">DS1-2</strain>
    </source>
</reference>
<dbReference type="SUPFAM" id="SSF46689">
    <property type="entry name" value="Homeodomain-like"/>
    <property type="match status" value="1"/>
</dbReference>
<sequence>MTEQRRARRDLQAAVDLLWRTKGPGSRGPRGTLTVDRIVQTAIDIADAEGLVGVSMRKVAERLGVTTMSLYRYIPGKDDLVDLMFEMATGRPDTSDWPDDWRGRLTAYARECRTMLLDRPWMIDVPIGSPPMGPNNLAWMEAVLASLDGSGLAQDDMVGVLMLLTNYVLSEVRQEITLSRAAPRTGVTYQEWGEVYGELLARVIGSGRYPALARVVEAGVFGPEAAGADEDFAYGLDFILDGIEAIVHERKAEAAKRAPR</sequence>
<dbReference type="PANTHER" id="PTHR30055">
    <property type="entry name" value="HTH-TYPE TRANSCRIPTIONAL REGULATOR RUTR"/>
    <property type="match status" value="1"/>
</dbReference>
<proteinExistence type="predicted"/>
<dbReference type="GO" id="GO:0046677">
    <property type="term" value="P:response to antibiotic"/>
    <property type="evidence" value="ECO:0007669"/>
    <property type="project" value="InterPro"/>
</dbReference>
<evidence type="ECO:0000313" key="10">
    <source>
        <dbReference type="Proteomes" id="UP000275024"/>
    </source>
</evidence>
<evidence type="ECO:0000313" key="7">
    <source>
        <dbReference type="EMBL" id="RKN08724.1"/>
    </source>
</evidence>
<dbReference type="Pfam" id="PF02909">
    <property type="entry name" value="TetR_C_1"/>
    <property type="match status" value="1"/>
</dbReference>
<dbReference type="RefSeq" id="WP_120697803.1">
    <property type="nucleotide sequence ID" value="NZ_RBDX01000010.1"/>
</dbReference>
<comment type="caution">
    <text evidence="7">The sequence shown here is derived from an EMBL/GenBank/DDBJ whole genome shotgun (WGS) entry which is preliminary data.</text>
</comment>
<dbReference type="Pfam" id="PF00440">
    <property type="entry name" value="TetR_N"/>
    <property type="match status" value="1"/>
</dbReference>
<evidence type="ECO:0000256" key="4">
    <source>
        <dbReference type="ARBA" id="ARBA00023163"/>
    </source>
</evidence>
<dbReference type="PANTHER" id="PTHR30055:SF151">
    <property type="entry name" value="TRANSCRIPTIONAL REGULATORY PROTEIN"/>
    <property type="match status" value="1"/>
</dbReference>
<organism evidence="7 10">
    <name type="scientific">Streptomyces radicis</name>
    <dbReference type="NCBI Taxonomy" id="1750517"/>
    <lineage>
        <taxon>Bacteria</taxon>
        <taxon>Bacillati</taxon>
        <taxon>Actinomycetota</taxon>
        <taxon>Actinomycetes</taxon>
        <taxon>Kitasatosporales</taxon>
        <taxon>Streptomycetaceae</taxon>
        <taxon>Streptomyces</taxon>
    </lineage>
</organism>
<feature type="domain" description="HTH tetR-type" evidence="6">
    <location>
        <begin position="32"/>
        <end position="92"/>
    </location>
</feature>
<dbReference type="InterPro" id="IPR050109">
    <property type="entry name" value="HTH-type_TetR-like_transc_reg"/>
</dbReference>
<dbReference type="OrthoDB" id="2570341at2"/>
<keyword evidence="1" id="KW-0678">Repressor</keyword>
<dbReference type="EMBL" id="RBDY01000010">
    <property type="protein sequence ID" value="RKN21882.1"/>
    <property type="molecule type" value="Genomic_DNA"/>
</dbReference>
<dbReference type="Proteomes" id="UP000268652">
    <property type="component" value="Unassembled WGS sequence"/>
</dbReference>
<evidence type="ECO:0000259" key="6">
    <source>
        <dbReference type="PROSITE" id="PS50977"/>
    </source>
</evidence>
<evidence type="ECO:0000256" key="1">
    <source>
        <dbReference type="ARBA" id="ARBA00022491"/>
    </source>
</evidence>
<dbReference type="InterPro" id="IPR001647">
    <property type="entry name" value="HTH_TetR"/>
</dbReference>
<keyword evidence="3 5" id="KW-0238">DNA-binding</keyword>
<evidence type="ECO:0000313" key="9">
    <source>
        <dbReference type="Proteomes" id="UP000268652"/>
    </source>
</evidence>
<dbReference type="Proteomes" id="UP000275024">
    <property type="component" value="Unassembled WGS sequence"/>
</dbReference>
<keyword evidence="9" id="KW-1185">Reference proteome</keyword>
<name>A0A3A9WH15_9ACTN</name>
<keyword evidence="4" id="KW-0804">Transcription</keyword>
<evidence type="ECO:0000256" key="3">
    <source>
        <dbReference type="ARBA" id="ARBA00023125"/>
    </source>
</evidence>
<keyword evidence="2" id="KW-0805">Transcription regulation</keyword>
<dbReference type="GO" id="GO:0045892">
    <property type="term" value="P:negative regulation of DNA-templated transcription"/>
    <property type="evidence" value="ECO:0007669"/>
    <property type="project" value="InterPro"/>
</dbReference>
<dbReference type="InterPro" id="IPR036271">
    <property type="entry name" value="Tet_transcr_reg_TetR-rel_C_sf"/>
</dbReference>
<feature type="DNA-binding region" description="H-T-H motif" evidence="5">
    <location>
        <begin position="55"/>
        <end position="74"/>
    </location>
</feature>
<evidence type="ECO:0000256" key="5">
    <source>
        <dbReference type="PROSITE-ProRule" id="PRU00335"/>
    </source>
</evidence>
<dbReference type="PRINTS" id="PR00400">
    <property type="entry name" value="TETREPRESSOR"/>
</dbReference>
<gene>
    <name evidence="8" type="ORF">D7318_16125</name>
    <name evidence="7" type="ORF">D7319_15170</name>
</gene>
<dbReference type="PROSITE" id="PS50977">
    <property type="entry name" value="HTH_TETR_2"/>
    <property type="match status" value="1"/>
</dbReference>